<comment type="caution">
    <text evidence="1">The sequence shown here is derived from an EMBL/GenBank/DDBJ whole genome shotgun (WGS) entry which is preliminary data.</text>
</comment>
<accession>A0A1X0D9N7</accession>
<evidence type="ECO:0000313" key="2">
    <source>
        <dbReference type="Proteomes" id="UP000192772"/>
    </source>
</evidence>
<sequence length="234" mass="25783">MVWDWESRAIVTGADKLEALSEGDRTRSLTALSGRVRALAEGLDDGWLVATAFIMVEDLYKSYFHQFRWTPGIKDYIAATAGVFMQVLAERGFVLHYVIDNTQSEDSIGQALTYVPAIFQVAGFLVTGPQLMALELMQKADHRPRDVAAIPRYRTEGHHVANRLIARCHQERRSSVYLNLDLDDDAPGLSLRVALSQGGAPGTIVVFRDASPQVGTVARLAPPPGIRLPGARRE</sequence>
<dbReference type="EMBL" id="MVHP01000002">
    <property type="protein sequence ID" value="ORA68909.1"/>
    <property type="molecule type" value="Genomic_DNA"/>
</dbReference>
<gene>
    <name evidence="1" type="ORF">BST23_03085</name>
</gene>
<protein>
    <submittedName>
        <fullName evidence="1">Uncharacterized protein</fullName>
    </submittedName>
</protein>
<dbReference type="STRING" id="81858.BST23_03085"/>
<evidence type="ECO:0000313" key="1">
    <source>
        <dbReference type="EMBL" id="ORA68909.1"/>
    </source>
</evidence>
<dbReference type="OrthoDB" id="4625878at2"/>
<reference evidence="1 2" key="1">
    <citation type="submission" date="2017-02" db="EMBL/GenBank/DDBJ databases">
        <title>The new phylogeny of genus Mycobacterium.</title>
        <authorList>
            <person name="Tortoli E."/>
            <person name="Trovato A."/>
            <person name="Cirillo D.M."/>
        </authorList>
    </citation>
    <scope>NUCLEOTIDE SEQUENCE [LARGE SCALE GENOMIC DNA]</scope>
    <source>
        <strain evidence="1 2">FI-09383</strain>
    </source>
</reference>
<dbReference type="Proteomes" id="UP000192772">
    <property type="component" value="Unassembled WGS sequence"/>
</dbReference>
<name>A0A1X0D9N7_9MYCO</name>
<proteinExistence type="predicted"/>
<organism evidence="1 2">
    <name type="scientific">Mycolicibacterium elephantis</name>
    <dbReference type="NCBI Taxonomy" id="81858"/>
    <lineage>
        <taxon>Bacteria</taxon>
        <taxon>Bacillati</taxon>
        <taxon>Actinomycetota</taxon>
        <taxon>Actinomycetes</taxon>
        <taxon>Mycobacteriales</taxon>
        <taxon>Mycobacteriaceae</taxon>
        <taxon>Mycolicibacterium</taxon>
    </lineage>
</organism>
<dbReference type="AlphaFoldDB" id="A0A1X0D9N7"/>